<evidence type="ECO:0000313" key="1">
    <source>
        <dbReference type="EMBL" id="CAJ0566847.1"/>
    </source>
</evidence>
<proteinExistence type="predicted"/>
<dbReference type="InterPro" id="IPR017943">
    <property type="entry name" value="Bactericidal_perm-incr_a/b_dom"/>
</dbReference>
<sequence>MALQRDRYGFELEHQFHDPPESDSDEAANFLEYENYGEEPLLRGLEETIHRLAKEREVERLFETIRREKAVTFEAPQPTLQPGDKPGVALRLTEHAMKYLKQKFLAVLRHDLIRSHPPRLEASILGANLTVDEVQVADFQAPMISTELRGQYLNIFRTTRQGQFEAELTGLDVELKLKFLKTFEGRLKETLTRRVQAAVCPAFDASLKNFEENLPQLAHFLNPLSTAKHFSQDVSFDTRLTAEPEVASSYAQLAIRGEFSSNRTTIEEKPHHLATSPSDIERMAYTYISDHTVSTFLRQLSTFGDVRFNLHVLPEIADFLRPSCAKFEPCIGHYAQLDGVNAASGRLVVRSRASPKVRFHPGHAAIRLKTTVELSYRPQDDLFTEDTLYAQFDAEVVLKLTKLLIRRGRAPGTYEWSARVHILETTVSNGVAVKPVMDKFIGNLQSIMDKSTEYLEAILSTHLGSLLPVELSKHVELDKIEPEFRDRTLAVGFDFEMDAQLFPRLQHA</sequence>
<feature type="non-terminal residue" evidence="1">
    <location>
        <position position="1"/>
    </location>
</feature>
<protein>
    <submittedName>
        <fullName evidence="1">Uncharacterized protein</fullName>
    </submittedName>
</protein>
<dbReference type="Gene3D" id="3.15.20.10">
    <property type="entry name" value="Bactericidal permeability-increasing protein, domain 2"/>
    <property type="match status" value="1"/>
</dbReference>
<dbReference type="AlphaFoldDB" id="A0AA36CDL6"/>
<dbReference type="PANTHER" id="PTHR10504">
    <property type="entry name" value="BACTERICIDAL PERMEABILITY-INCREASING BPI PROTEIN-RELATED"/>
    <property type="match status" value="1"/>
</dbReference>
<dbReference type="GO" id="GO:0005615">
    <property type="term" value="C:extracellular space"/>
    <property type="evidence" value="ECO:0007669"/>
    <property type="project" value="TreeGrafter"/>
</dbReference>
<dbReference type="GO" id="GO:0008289">
    <property type="term" value="F:lipid binding"/>
    <property type="evidence" value="ECO:0007669"/>
    <property type="project" value="InterPro"/>
</dbReference>
<dbReference type="EMBL" id="CATQJA010001332">
    <property type="protein sequence ID" value="CAJ0566847.1"/>
    <property type="molecule type" value="Genomic_DNA"/>
</dbReference>
<comment type="caution">
    <text evidence="1">The sequence shown here is derived from an EMBL/GenBank/DDBJ whole genome shotgun (WGS) entry which is preliminary data.</text>
</comment>
<dbReference type="Proteomes" id="UP001177023">
    <property type="component" value="Unassembled WGS sequence"/>
</dbReference>
<evidence type="ECO:0000313" key="2">
    <source>
        <dbReference type="Proteomes" id="UP001177023"/>
    </source>
</evidence>
<reference evidence="1" key="1">
    <citation type="submission" date="2023-06" db="EMBL/GenBank/DDBJ databases">
        <authorList>
            <person name="Delattre M."/>
        </authorList>
    </citation>
    <scope>NUCLEOTIDE SEQUENCE</scope>
    <source>
        <strain evidence="1">AF72</strain>
    </source>
</reference>
<organism evidence="1 2">
    <name type="scientific">Mesorhabditis spiculigera</name>
    <dbReference type="NCBI Taxonomy" id="96644"/>
    <lineage>
        <taxon>Eukaryota</taxon>
        <taxon>Metazoa</taxon>
        <taxon>Ecdysozoa</taxon>
        <taxon>Nematoda</taxon>
        <taxon>Chromadorea</taxon>
        <taxon>Rhabditida</taxon>
        <taxon>Rhabditina</taxon>
        <taxon>Rhabditomorpha</taxon>
        <taxon>Rhabditoidea</taxon>
        <taxon>Rhabditidae</taxon>
        <taxon>Mesorhabditinae</taxon>
        <taxon>Mesorhabditis</taxon>
    </lineage>
</organism>
<name>A0AA36CDL6_9BILA</name>
<keyword evidence="2" id="KW-1185">Reference proteome</keyword>
<dbReference type="PANTHER" id="PTHR10504:SF133">
    <property type="entry name" value="LIPID-BINDING SERUM GLYCOPROTEIN C-TERMINAL DOMAIN-CONTAINING PROTEIN"/>
    <property type="match status" value="1"/>
</dbReference>
<gene>
    <name evidence="1" type="ORF">MSPICULIGERA_LOCUS5431</name>
</gene>
<dbReference type="SUPFAM" id="SSF55394">
    <property type="entry name" value="Bactericidal permeability-increasing protein, BPI"/>
    <property type="match status" value="1"/>
</dbReference>
<accession>A0AA36CDL6</accession>
<dbReference type="InterPro" id="IPR032942">
    <property type="entry name" value="BPI/LBP/Plunc"/>
</dbReference>